<evidence type="ECO:0000256" key="12">
    <source>
        <dbReference type="PIRSR" id="PIRSR001400-3"/>
    </source>
</evidence>
<evidence type="ECO:0000313" key="15">
    <source>
        <dbReference type="EMBL" id="GBP85215.1"/>
    </source>
</evidence>
<gene>
    <name evidence="15" type="primary">Eno</name>
    <name evidence="15" type="ORF">EVAR_55692_1</name>
</gene>
<dbReference type="NCBIfam" id="TIGR01060">
    <property type="entry name" value="eno"/>
    <property type="match status" value="1"/>
</dbReference>
<evidence type="ECO:0000256" key="8">
    <source>
        <dbReference type="ARBA" id="ARBA00031125"/>
    </source>
</evidence>
<dbReference type="SMART" id="SM01192">
    <property type="entry name" value="Enolase_C"/>
    <property type="match status" value="1"/>
</dbReference>
<dbReference type="UniPathway" id="UPA00109">
    <property type="reaction ID" value="UER00187"/>
</dbReference>
<dbReference type="CDD" id="cd03313">
    <property type="entry name" value="enolase"/>
    <property type="match status" value="1"/>
</dbReference>
<feature type="active site" description="Proton donor" evidence="10">
    <location>
        <position position="241"/>
    </location>
</feature>
<reference evidence="15 16" key="1">
    <citation type="journal article" date="2019" name="Commun. Biol.">
        <title>The bagworm genome reveals a unique fibroin gene that provides high tensile strength.</title>
        <authorList>
            <person name="Kono N."/>
            <person name="Nakamura H."/>
            <person name="Ohtoshi R."/>
            <person name="Tomita M."/>
            <person name="Numata K."/>
            <person name="Arakawa K."/>
        </authorList>
    </citation>
    <scope>NUCLEOTIDE SEQUENCE [LARGE SCALE GENOMIC DNA]</scope>
</reference>
<feature type="binding site" evidence="11">
    <location>
        <position position="426"/>
    </location>
    <ligand>
        <name>substrate</name>
    </ligand>
</feature>
<evidence type="ECO:0000256" key="9">
    <source>
        <dbReference type="ARBA" id="ARBA00032132"/>
    </source>
</evidence>
<dbReference type="FunFam" id="3.20.20.120:FF:000002">
    <property type="entry name" value="Enolase 1"/>
    <property type="match status" value="1"/>
</dbReference>
<dbReference type="Gene3D" id="3.20.20.120">
    <property type="entry name" value="Enolase-like C-terminal domain"/>
    <property type="match status" value="1"/>
</dbReference>
<dbReference type="SUPFAM" id="SSF54826">
    <property type="entry name" value="Enolase N-terminal domain-like"/>
    <property type="match status" value="1"/>
</dbReference>
<evidence type="ECO:0000256" key="2">
    <source>
        <dbReference type="ARBA" id="ARBA00009604"/>
    </source>
</evidence>
<dbReference type="InterPro" id="IPR036849">
    <property type="entry name" value="Enolase-like_C_sf"/>
</dbReference>
<evidence type="ECO:0000256" key="5">
    <source>
        <dbReference type="ARBA" id="ARBA00022842"/>
    </source>
</evidence>
<feature type="binding site" evidence="12">
    <location>
        <position position="325"/>
    </location>
    <ligand>
        <name>Mg(2+)</name>
        <dbReference type="ChEBI" id="CHEBI:18420"/>
    </ligand>
</feature>
<dbReference type="GO" id="GO:0000015">
    <property type="term" value="C:phosphopyruvate hydratase complex"/>
    <property type="evidence" value="ECO:0007669"/>
    <property type="project" value="InterPro"/>
</dbReference>
<dbReference type="PRINTS" id="PR00148">
    <property type="entry name" value="ENOLASE"/>
</dbReference>
<dbReference type="SFLD" id="SFLDF00002">
    <property type="entry name" value="enolase"/>
    <property type="match status" value="1"/>
</dbReference>
<feature type="binding site" evidence="12">
    <location>
        <position position="350"/>
    </location>
    <ligand>
        <name>Mg(2+)</name>
        <dbReference type="ChEBI" id="CHEBI:18420"/>
    </ligand>
</feature>
<dbReference type="HAMAP" id="MF_00318">
    <property type="entry name" value="Enolase"/>
    <property type="match status" value="1"/>
</dbReference>
<comment type="similarity">
    <text evidence="2">Belongs to the enolase family.</text>
</comment>
<dbReference type="SUPFAM" id="SSF51604">
    <property type="entry name" value="Enolase C-terminal domain-like"/>
    <property type="match status" value="1"/>
</dbReference>
<evidence type="ECO:0000256" key="11">
    <source>
        <dbReference type="PIRSR" id="PIRSR001400-2"/>
    </source>
</evidence>
<evidence type="ECO:0000256" key="3">
    <source>
        <dbReference type="ARBA" id="ARBA00012058"/>
    </source>
</evidence>
<dbReference type="AlphaFoldDB" id="A0A4C1ZF59"/>
<feature type="binding site" evidence="11">
    <location>
        <position position="325"/>
    </location>
    <ligand>
        <name>substrate</name>
    </ligand>
</feature>
<dbReference type="Gene3D" id="3.30.390.10">
    <property type="entry name" value="Enolase-like, N-terminal domain"/>
    <property type="match status" value="1"/>
</dbReference>
<feature type="domain" description="Enolase C-terminal TIM barrel" evidence="13">
    <location>
        <begin position="173"/>
        <end position="463"/>
    </location>
</feature>
<sequence>MEEKCGDGRGSKVKKKESSNEAKMWIRHLVRMPIKSIKARQIFDSRGNPTVEVDLITELGLFRAAVPSGASTGVHEALELRDNVKGEYHGKGVRTAVNNINDIIAPELLKKNIEVTEQKEIDTFMLGLDGTENKSKLGANAILGVSLAVAKAGAAKKGVPLYKHLADLAGNTNIVLPVPAFNVINGGSHAGNKLAMQEFMIFPTGASTFSEAMRMGSEVYHHLKKIIKEKFGLDSTAVGDEGGFAPNILNNKDALYLIQDAIQKAGYTGKIDIGMDVAASEFYKDGKYDLDFKNPNSNAADYLASDKLGDLYLEFIKDFPMVSIEDPFDQDDWDAWTNLTSKTPIQIVGDDLTVTNPKRIAMAVEKKSCNCLLLKVNQIGSVTESIEAHLLAKSNGWGTMVSHRSGETEDTFIADLVVGLSTGQIKTGAPCRSERLAKYNQILRIEEELGAAAKYAGKNFRRPV</sequence>
<dbReference type="InterPro" id="IPR029017">
    <property type="entry name" value="Enolase-like_N"/>
</dbReference>
<keyword evidence="7" id="KW-0456">Lyase</keyword>
<feature type="binding site" evidence="12">
    <location>
        <position position="276"/>
    </location>
    <ligand>
        <name>Mg(2+)</name>
        <dbReference type="ChEBI" id="CHEBI:18420"/>
    </ligand>
</feature>
<feature type="domain" description="Enolase N-terminal" evidence="14">
    <location>
        <begin position="34"/>
        <end position="165"/>
    </location>
</feature>
<comment type="cofactor">
    <cofactor evidence="12">
        <name>Mg(2+)</name>
        <dbReference type="ChEBI" id="CHEBI:18420"/>
    </cofactor>
    <text evidence="12">Mg(2+) is required for catalysis and for stabilizing the dimer.</text>
</comment>
<keyword evidence="5 12" id="KW-0460">Magnesium</keyword>
<dbReference type="SFLD" id="SFLDS00001">
    <property type="entry name" value="Enolase"/>
    <property type="match status" value="1"/>
</dbReference>
<feature type="binding site" evidence="11">
    <location>
        <position position="189"/>
    </location>
    <ligand>
        <name>substrate</name>
    </ligand>
</feature>
<keyword evidence="12" id="KW-0479">Metal-binding</keyword>
<organism evidence="15 16">
    <name type="scientific">Eumeta variegata</name>
    <name type="common">Bagworm moth</name>
    <name type="synonym">Eumeta japonica</name>
    <dbReference type="NCBI Taxonomy" id="151549"/>
    <lineage>
        <taxon>Eukaryota</taxon>
        <taxon>Metazoa</taxon>
        <taxon>Ecdysozoa</taxon>
        <taxon>Arthropoda</taxon>
        <taxon>Hexapoda</taxon>
        <taxon>Insecta</taxon>
        <taxon>Pterygota</taxon>
        <taxon>Neoptera</taxon>
        <taxon>Endopterygota</taxon>
        <taxon>Lepidoptera</taxon>
        <taxon>Glossata</taxon>
        <taxon>Ditrysia</taxon>
        <taxon>Tineoidea</taxon>
        <taxon>Psychidae</taxon>
        <taxon>Oiketicinae</taxon>
        <taxon>Eumeta</taxon>
    </lineage>
</organism>
<dbReference type="PIRSF" id="PIRSF001400">
    <property type="entry name" value="Enolase"/>
    <property type="match status" value="1"/>
</dbReference>
<dbReference type="OrthoDB" id="1739814at2759"/>
<protein>
    <recommendedName>
        <fullName evidence="4">Enolase</fullName>
        <ecNumber evidence="3">4.2.1.11</ecNumber>
    </recommendedName>
    <alternativeName>
        <fullName evidence="8">2-phospho-D-glycerate hydro-lyase</fullName>
    </alternativeName>
    <alternativeName>
        <fullName evidence="9">2-phosphoglycerate dehydratase</fullName>
    </alternativeName>
</protein>
<dbReference type="InterPro" id="IPR020811">
    <property type="entry name" value="Enolase_N"/>
</dbReference>
<dbReference type="InterPro" id="IPR000941">
    <property type="entry name" value="Enolase"/>
</dbReference>
<dbReference type="PANTHER" id="PTHR11902">
    <property type="entry name" value="ENOLASE"/>
    <property type="match status" value="1"/>
</dbReference>
<dbReference type="GO" id="GO:0004634">
    <property type="term" value="F:phosphopyruvate hydratase activity"/>
    <property type="evidence" value="ECO:0007669"/>
    <property type="project" value="UniProtKB-EC"/>
</dbReference>
<feature type="active site" description="Proton acceptor" evidence="10">
    <location>
        <position position="375"/>
    </location>
</feature>
<feature type="binding site" evidence="11">
    <location>
        <begin position="402"/>
        <end position="405"/>
    </location>
    <ligand>
        <name>substrate</name>
    </ligand>
</feature>
<dbReference type="Pfam" id="PF00113">
    <property type="entry name" value="Enolase_C"/>
    <property type="match status" value="1"/>
</dbReference>
<dbReference type="PANTHER" id="PTHR11902:SF1">
    <property type="entry name" value="ENOLASE"/>
    <property type="match status" value="1"/>
</dbReference>
<dbReference type="PROSITE" id="PS00164">
    <property type="entry name" value="ENOLASE"/>
    <property type="match status" value="1"/>
</dbReference>
<dbReference type="InterPro" id="IPR020810">
    <property type="entry name" value="Enolase_C"/>
</dbReference>
<comment type="caution">
    <text evidence="15">The sequence shown here is derived from an EMBL/GenBank/DDBJ whole genome shotgun (WGS) entry which is preliminary data.</text>
</comment>
<dbReference type="Proteomes" id="UP000299102">
    <property type="component" value="Unassembled WGS sequence"/>
</dbReference>
<evidence type="ECO:0000259" key="14">
    <source>
        <dbReference type="SMART" id="SM01193"/>
    </source>
</evidence>
<evidence type="ECO:0000256" key="7">
    <source>
        <dbReference type="ARBA" id="ARBA00023239"/>
    </source>
</evidence>
<dbReference type="Pfam" id="PF03952">
    <property type="entry name" value="Enolase_N"/>
    <property type="match status" value="1"/>
</dbReference>
<dbReference type="GO" id="GO:0006096">
    <property type="term" value="P:glycolytic process"/>
    <property type="evidence" value="ECO:0007669"/>
    <property type="project" value="UniProtKB-UniPathway"/>
</dbReference>
<evidence type="ECO:0000256" key="10">
    <source>
        <dbReference type="PIRSR" id="PIRSR001400-1"/>
    </source>
</evidence>
<dbReference type="SFLD" id="SFLDG00178">
    <property type="entry name" value="enolase"/>
    <property type="match status" value="1"/>
</dbReference>
<evidence type="ECO:0000259" key="13">
    <source>
        <dbReference type="SMART" id="SM01192"/>
    </source>
</evidence>
<feature type="binding site" evidence="11">
    <location>
        <position position="350"/>
    </location>
    <ligand>
        <name>substrate</name>
    </ligand>
</feature>
<dbReference type="STRING" id="151549.A0A4C1ZF59"/>
<keyword evidence="16" id="KW-1185">Reference proteome</keyword>
<dbReference type="FunFam" id="3.30.390.10:FF:000001">
    <property type="entry name" value="Enolase"/>
    <property type="match status" value="1"/>
</dbReference>
<comment type="pathway">
    <text evidence="1">Carbohydrate degradation; glycolysis; pyruvate from D-glyceraldehyde 3-phosphate: step 4/5.</text>
</comment>
<name>A0A4C1ZF59_EUMVA</name>
<dbReference type="GO" id="GO:0000287">
    <property type="term" value="F:magnesium ion binding"/>
    <property type="evidence" value="ECO:0007669"/>
    <property type="project" value="InterPro"/>
</dbReference>
<evidence type="ECO:0000256" key="6">
    <source>
        <dbReference type="ARBA" id="ARBA00023152"/>
    </source>
</evidence>
<evidence type="ECO:0000256" key="1">
    <source>
        <dbReference type="ARBA" id="ARBA00005031"/>
    </source>
</evidence>
<keyword evidence="6" id="KW-0324">Glycolysis</keyword>
<evidence type="ECO:0000256" key="4">
    <source>
        <dbReference type="ARBA" id="ARBA00017068"/>
    </source>
</evidence>
<dbReference type="InterPro" id="IPR020809">
    <property type="entry name" value="Enolase_CS"/>
</dbReference>
<accession>A0A4C1ZF59</accession>
<evidence type="ECO:0000313" key="16">
    <source>
        <dbReference type="Proteomes" id="UP000299102"/>
    </source>
</evidence>
<dbReference type="EC" id="4.2.1.11" evidence="3"/>
<proteinExistence type="inferred from homology"/>
<dbReference type="SMART" id="SM01193">
    <property type="entry name" value="Enolase_N"/>
    <property type="match status" value="1"/>
</dbReference>
<dbReference type="EMBL" id="BGZK01001723">
    <property type="protein sequence ID" value="GBP85215.1"/>
    <property type="molecule type" value="Genomic_DNA"/>
</dbReference>
<feature type="binding site" evidence="11">
    <location>
        <position position="198"/>
    </location>
    <ligand>
        <name>substrate</name>
    </ligand>
</feature>